<accession>A0A5C2RW84</accession>
<feature type="compositionally biased region" description="Low complexity" evidence="1">
    <location>
        <begin position="48"/>
        <end position="78"/>
    </location>
</feature>
<dbReference type="Proteomes" id="UP000313359">
    <property type="component" value="Unassembled WGS sequence"/>
</dbReference>
<evidence type="ECO:0000313" key="3">
    <source>
        <dbReference type="Proteomes" id="UP000313359"/>
    </source>
</evidence>
<gene>
    <name evidence="2" type="ORF">L227DRAFT_313375</name>
</gene>
<keyword evidence="3" id="KW-1185">Reference proteome</keyword>
<reference evidence="2" key="1">
    <citation type="journal article" date="2018" name="Genome Biol. Evol.">
        <title>Genomics and development of Lentinus tigrinus, a white-rot wood-decaying mushroom with dimorphic fruiting bodies.</title>
        <authorList>
            <person name="Wu B."/>
            <person name="Xu Z."/>
            <person name="Knudson A."/>
            <person name="Carlson A."/>
            <person name="Chen N."/>
            <person name="Kovaka S."/>
            <person name="LaButti K."/>
            <person name="Lipzen A."/>
            <person name="Pennachio C."/>
            <person name="Riley R."/>
            <person name="Schakwitz W."/>
            <person name="Umezawa K."/>
            <person name="Ohm R.A."/>
            <person name="Grigoriev I.V."/>
            <person name="Nagy L.G."/>
            <person name="Gibbons J."/>
            <person name="Hibbett D."/>
        </authorList>
    </citation>
    <scope>NUCLEOTIDE SEQUENCE [LARGE SCALE GENOMIC DNA]</scope>
    <source>
        <strain evidence="2">ALCF2SS1-6</strain>
    </source>
</reference>
<feature type="compositionally biased region" description="Low complexity" evidence="1">
    <location>
        <begin position="7"/>
        <end position="33"/>
    </location>
</feature>
<sequence length="140" mass="14560">MLTLRTASDSRSSAAASPLVRPSPLRAALSSSAEGRKSPSSRNPLLPGSTTASTGSTPNRPRSAAVPAALPRLLQRPRPGLEHHYGGPARGRRVHDVSPPAARLRDGRGLPWGKTCVNVGVPSSSLLTGQRSSLSTWASN</sequence>
<organism evidence="2 3">
    <name type="scientific">Lentinus tigrinus ALCF2SS1-6</name>
    <dbReference type="NCBI Taxonomy" id="1328759"/>
    <lineage>
        <taxon>Eukaryota</taxon>
        <taxon>Fungi</taxon>
        <taxon>Dikarya</taxon>
        <taxon>Basidiomycota</taxon>
        <taxon>Agaricomycotina</taxon>
        <taxon>Agaricomycetes</taxon>
        <taxon>Polyporales</taxon>
        <taxon>Polyporaceae</taxon>
        <taxon>Lentinus</taxon>
    </lineage>
</organism>
<evidence type="ECO:0000256" key="1">
    <source>
        <dbReference type="SAM" id="MobiDB-lite"/>
    </source>
</evidence>
<name>A0A5C2RW84_9APHY</name>
<dbReference type="AlphaFoldDB" id="A0A5C2RW84"/>
<proteinExistence type="predicted"/>
<dbReference type="EMBL" id="ML122298">
    <property type="protein sequence ID" value="RPD55100.1"/>
    <property type="molecule type" value="Genomic_DNA"/>
</dbReference>
<protein>
    <submittedName>
        <fullName evidence="2">Uncharacterized protein</fullName>
    </submittedName>
</protein>
<evidence type="ECO:0000313" key="2">
    <source>
        <dbReference type="EMBL" id="RPD55100.1"/>
    </source>
</evidence>
<feature type="region of interest" description="Disordered" evidence="1">
    <location>
        <begin position="1"/>
        <end position="111"/>
    </location>
</feature>